<evidence type="ECO:0000256" key="1">
    <source>
        <dbReference type="ARBA" id="ARBA00004173"/>
    </source>
</evidence>
<dbReference type="InterPro" id="IPR024621">
    <property type="entry name" value="Mba1"/>
</dbReference>
<reference evidence="5" key="1">
    <citation type="submission" date="2021-06" db="EMBL/GenBank/DDBJ databases">
        <authorList>
            <person name="Kallberg Y."/>
            <person name="Tangrot J."/>
            <person name="Rosling A."/>
        </authorList>
    </citation>
    <scope>NUCLEOTIDE SEQUENCE</scope>
    <source>
        <strain evidence="5">IA702</strain>
    </source>
</reference>
<name>A0A9N9AF03_9GLOM</name>
<dbReference type="OrthoDB" id="19619at2759"/>
<dbReference type="PANTHER" id="PTHR28554:SF1">
    <property type="entry name" value="LARGE RIBOSOMAL SUBUNIT PROTEIN ML45"/>
    <property type="match status" value="1"/>
</dbReference>
<proteinExistence type="predicted"/>
<dbReference type="AlphaFoldDB" id="A0A9N9AF03"/>
<dbReference type="InterPro" id="IPR032710">
    <property type="entry name" value="NTF2-like_dom_sf"/>
</dbReference>
<evidence type="ECO:0000256" key="3">
    <source>
        <dbReference type="ARBA" id="ARBA00023128"/>
    </source>
</evidence>
<dbReference type="Gene3D" id="3.10.450.240">
    <property type="match status" value="1"/>
</dbReference>
<sequence length="358" mass="41428">MAGIYRTSTHVGVYKHLHSHTAYSLHSSFCILFKQPVTYIAFRRNASAFASRKQLLGGHSLADTSKTTARESTRALSTTTNTNPKSENLIPSFAAARTKNNNNNDTKSSLLEKKNDKNVKTNKPEPATMKILNTPNSSIVRHRLNNLGILDAYVPPEKMPKMFTKEYFRKLRQRSKNFWKNFIHVGLTRRAEYKLRLPADKQWKPTLFKIEAVETYKEMNRHFAEGNIKGLKKFCHEHMLQGFKNQLKSRSPGRYVWKFGGMVEKPRIVNVRAFQVMNPTEYVLNQVIIRIHSKQSLVVYDTSNNLRGGDPNKFRNVLEYVVFQRRLWEPDEGWLIYGYYVPERGPNNAVSQTKDGKK</sequence>
<evidence type="ECO:0000256" key="2">
    <source>
        <dbReference type="ARBA" id="ARBA00022946"/>
    </source>
</evidence>
<evidence type="ECO:0000313" key="6">
    <source>
        <dbReference type="Proteomes" id="UP000789572"/>
    </source>
</evidence>
<evidence type="ECO:0000313" key="5">
    <source>
        <dbReference type="EMBL" id="CAG8526670.1"/>
    </source>
</evidence>
<keyword evidence="6" id="KW-1185">Reference proteome</keyword>
<evidence type="ECO:0000256" key="4">
    <source>
        <dbReference type="SAM" id="MobiDB-lite"/>
    </source>
</evidence>
<feature type="compositionally biased region" description="Polar residues" evidence="4">
    <location>
        <begin position="74"/>
        <end position="86"/>
    </location>
</feature>
<gene>
    <name evidence="5" type="ORF">POCULU_LOCUS3852</name>
</gene>
<dbReference type="Proteomes" id="UP000789572">
    <property type="component" value="Unassembled WGS sequence"/>
</dbReference>
<dbReference type="EMBL" id="CAJVPJ010000458">
    <property type="protein sequence ID" value="CAG8526670.1"/>
    <property type="molecule type" value="Genomic_DNA"/>
</dbReference>
<dbReference type="Pfam" id="PF07961">
    <property type="entry name" value="MBA1"/>
    <property type="match status" value="1"/>
</dbReference>
<dbReference type="SUPFAM" id="SSF54427">
    <property type="entry name" value="NTF2-like"/>
    <property type="match status" value="1"/>
</dbReference>
<keyword evidence="2" id="KW-0809">Transit peptide</keyword>
<dbReference type="PANTHER" id="PTHR28554">
    <property type="entry name" value="39S RIBOSOMAL PROTEIN L45, MITOCHONDRIAL"/>
    <property type="match status" value="1"/>
</dbReference>
<dbReference type="GO" id="GO:0032979">
    <property type="term" value="P:protein insertion into mitochondrial inner membrane from matrix"/>
    <property type="evidence" value="ECO:0007669"/>
    <property type="project" value="InterPro"/>
</dbReference>
<dbReference type="InterPro" id="IPR051975">
    <property type="entry name" value="mtLSU_mL45"/>
</dbReference>
<comment type="caution">
    <text evidence="5">The sequence shown here is derived from an EMBL/GenBank/DDBJ whole genome shotgun (WGS) entry which is preliminary data.</text>
</comment>
<feature type="region of interest" description="Disordered" evidence="4">
    <location>
        <begin position="61"/>
        <end position="127"/>
    </location>
</feature>
<organism evidence="5 6">
    <name type="scientific">Paraglomus occultum</name>
    <dbReference type="NCBI Taxonomy" id="144539"/>
    <lineage>
        <taxon>Eukaryota</taxon>
        <taxon>Fungi</taxon>
        <taxon>Fungi incertae sedis</taxon>
        <taxon>Mucoromycota</taxon>
        <taxon>Glomeromycotina</taxon>
        <taxon>Glomeromycetes</taxon>
        <taxon>Paraglomerales</taxon>
        <taxon>Paraglomeraceae</taxon>
        <taxon>Paraglomus</taxon>
    </lineage>
</organism>
<comment type="subcellular location">
    <subcellularLocation>
        <location evidence="1">Mitochondrion</location>
    </subcellularLocation>
</comment>
<accession>A0A9N9AF03</accession>
<protein>
    <submittedName>
        <fullName evidence="5">10214_t:CDS:1</fullName>
    </submittedName>
</protein>
<keyword evidence="3" id="KW-0496">Mitochondrion</keyword>
<feature type="compositionally biased region" description="Basic and acidic residues" evidence="4">
    <location>
        <begin position="110"/>
        <end position="123"/>
    </location>
</feature>
<dbReference type="GO" id="GO:0005743">
    <property type="term" value="C:mitochondrial inner membrane"/>
    <property type="evidence" value="ECO:0007669"/>
    <property type="project" value="InterPro"/>
</dbReference>